<protein>
    <recommendedName>
        <fullName evidence="3 10">Quinolinate synthase</fullName>
        <ecNumber evidence="3 10">2.5.1.72</ecNumber>
    </recommendedName>
</protein>
<keyword evidence="7" id="KW-0479">Metal-binding</keyword>
<dbReference type="Gene3D" id="3.40.50.10800">
    <property type="entry name" value="NadA-like"/>
    <property type="match status" value="3"/>
</dbReference>
<dbReference type="UniPathway" id="UPA00253">
    <property type="reaction ID" value="UER00327"/>
</dbReference>
<evidence type="ECO:0000256" key="9">
    <source>
        <dbReference type="ARBA" id="ARBA00023014"/>
    </source>
</evidence>
<evidence type="ECO:0000256" key="2">
    <source>
        <dbReference type="ARBA" id="ARBA00005065"/>
    </source>
</evidence>
<evidence type="ECO:0000256" key="8">
    <source>
        <dbReference type="ARBA" id="ARBA00023004"/>
    </source>
</evidence>
<comment type="cofactor">
    <cofactor evidence="1">
        <name>[4Fe-4S] cluster</name>
        <dbReference type="ChEBI" id="CHEBI:49883"/>
    </cofactor>
</comment>
<dbReference type="AlphaFoldDB" id="A0A1Y4DBF1"/>
<comment type="caution">
    <text evidence="11">The sequence shown here is derived from an EMBL/GenBank/DDBJ whole genome shotgun (WGS) entry which is preliminary data.</text>
</comment>
<evidence type="ECO:0000256" key="6">
    <source>
        <dbReference type="ARBA" id="ARBA00022679"/>
    </source>
</evidence>
<evidence type="ECO:0000256" key="10">
    <source>
        <dbReference type="NCBIfam" id="TIGR00550"/>
    </source>
</evidence>
<keyword evidence="4" id="KW-0004">4Fe-4S</keyword>
<dbReference type="GO" id="GO:0051539">
    <property type="term" value="F:4 iron, 4 sulfur cluster binding"/>
    <property type="evidence" value="ECO:0007669"/>
    <property type="project" value="UniProtKB-KW"/>
</dbReference>
<evidence type="ECO:0000256" key="3">
    <source>
        <dbReference type="ARBA" id="ARBA00012669"/>
    </source>
</evidence>
<evidence type="ECO:0000256" key="5">
    <source>
        <dbReference type="ARBA" id="ARBA00022642"/>
    </source>
</evidence>
<comment type="pathway">
    <text evidence="2">Cofactor biosynthesis; NAD(+) biosynthesis; quinolinate from iminoaspartate: step 1/1.</text>
</comment>
<keyword evidence="12" id="KW-1185">Reference proteome</keyword>
<reference evidence="12" key="1">
    <citation type="submission" date="2017-04" db="EMBL/GenBank/DDBJ databases">
        <title>Function of individual gut microbiota members based on whole genome sequencing of pure cultures obtained from chicken caecum.</title>
        <authorList>
            <person name="Medvecky M."/>
            <person name="Cejkova D."/>
            <person name="Polansky O."/>
            <person name="Karasova D."/>
            <person name="Kubasova T."/>
            <person name="Cizek A."/>
            <person name="Rychlik I."/>
        </authorList>
    </citation>
    <scope>NUCLEOTIDE SEQUENCE [LARGE SCALE GENOMIC DNA]</scope>
    <source>
        <strain evidence="12">An273</strain>
    </source>
</reference>
<evidence type="ECO:0000313" key="12">
    <source>
        <dbReference type="Proteomes" id="UP000196368"/>
    </source>
</evidence>
<keyword evidence="6" id="KW-0808">Transferase</keyword>
<dbReference type="OrthoDB" id="9801204at2"/>
<dbReference type="RefSeq" id="WP_087288429.1">
    <property type="nucleotide sequence ID" value="NZ_NFJD01000003.1"/>
</dbReference>
<evidence type="ECO:0000313" key="11">
    <source>
        <dbReference type="EMBL" id="OUO56477.1"/>
    </source>
</evidence>
<keyword evidence="8" id="KW-0408">Iron</keyword>
<accession>A0A1Y4DBF1</accession>
<dbReference type="GO" id="GO:0008987">
    <property type="term" value="F:quinolinate synthetase A activity"/>
    <property type="evidence" value="ECO:0007669"/>
    <property type="project" value="UniProtKB-UniRule"/>
</dbReference>
<gene>
    <name evidence="11" type="ORF">B5F75_04595</name>
</gene>
<dbReference type="NCBIfam" id="NF006878">
    <property type="entry name" value="PRK09375.1-2"/>
    <property type="match status" value="1"/>
</dbReference>
<dbReference type="GO" id="GO:0005829">
    <property type="term" value="C:cytosol"/>
    <property type="evidence" value="ECO:0007669"/>
    <property type="project" value="TreeGrafter"/>
</dbReference>
<dbReference type="PANTHER" id="PTHR30573:SF0">
    <property type="entry name" value="QUINOLINATE SYNTHASE, CHLOROPLASTIC"/>
    <property type="match status" value="1"/>
</dbReference>
<evidence type="ECO:0000256" key="1">
    <source>
        <dbReference type="ARBA" id="ARBA00001966"/>
    </source>
</evidence>
<dbReference type="SUPFAM" id="SSF142754">
    <property type="entry name" value="NadA-like"/>
    <property type="match status" value="1"/>
</dbReference>
<dbReference type="GO" id="GO:0034628">
    <property type="term" value="P:'de novo' NAD+ biosynthetic process from L-aspartate"/>
    <property type="evidence" value="ECO:0007669"/>
    <property type="project" value="TreeGrafter"/>
</dbReference>
<name>A0A1Y4DBF1_9BACT</name>
<evidence type="ECO:0000256" key="4">
    <source>
        <dbReference type="ARBA" id="ARBA00022485"/>
    </source>
</evidence>
<dbReference type="EC" id="2.5.1.72" evidence="3 10"/>
<dbReference type="Pfam" id="PF02445">
    <property type="entry name" value="NadA"/>
    <property type="match status" value="1"/>
</dbReference>
<organism evidence="11 12">
    <name type="scientific">Candidatus Avelusimicrobium gallicola</name>
    <dbReference type="NCBI Taxonomy" id="2562704"/>
    <lineage>
        <taxon>Bacteria</taxon>
        <taxon>Pseudomonadati</taxon>
        <taxon>Elusimicrobiota</taxon>
        <taxon>Elusimicrobia</taxon>
        <taxon>Elusimicrobiales</taxon>
        <taxon>Elusimicrobiaceae</taxon>
        <taxon>Candidatus Avelusimicrobium</taxon>
    </lineage>
</organism>
<dbReference type="PANTHER" id="PTHR30573">
    <property type="entry name" value="QUINOLINATE SYNTHETASE A"/>
    <property type="match status" value="1"/>
</dbReference>
<dbReference type="InterPro" id="IPR036094">
    <property type="entry name" value="NadA_sf"/>
</dbReference>
<keyword evidence="9" id="KW-0411">Iron-sulfur</keyword>
<proteinExistence type="predicted"/>
<keyword evidence="5" id="KW-0662">Pyridine nucleotide biosynthesis</keyword>
<dbReference type="Proteomes" id="UP000196368">
    <property type="component" value="Unassembled WGS sequence"/>
</dbReference>
<dbReference type="InterPro" id="IPR003473">
    <property type="entry name" value="NadA"/>
</dbReference>
<dbReference type="GO" id="GO:0046872">
    <property type="term" value="F:metal ion binding"/>
    <property type="evidence" value="ECO:0007669"/>
    <property type="project" value="UniProtKB-KW"/>
</dbReference>
<dbReference type="NCBIfam" id="TIGR00550">
    <property type="entry name" value="nadA"/>
    <property type="match status" value="1"/>
</dbReference>
<evidence type="ECO:0000256" key="7">
    <source>
        <dbReference type="ARBA" id="ARBA00022723"/>
    </source>
</evidence>
<dbReference type="EMBL" id="NFJD01000003">
    <property type="protein sequence ID" value="OUO56477.1"/>
    <property type="molecule type" value="Genomic_DNA"/>
</dbReference>
<sequence length="347" mass="38228">MLQTLDKEARLTEEAHRLYGLLKSVSKDKNAKWTYEDCLAAAPYTLSINRFKKEQNAVILAHSYTTPDLVYGVADFRGDSYELALKARETKADVIVFAGVWFMAETAKILNPEKKVLIPAGRAGCTLADAITGEEVKKLRAQHPGVPALCYINSLAEVKAQCDACVTSGNVFDIAQKMPGNELIFVPDLLMAQNLEAELVRRGTPKKIIAAGGSCYVHGHYRPEDVQKLRAEHAGIKVVAHPECPIEVCRLCDYMGSTKGMSAYVAASADKCFGMLTEFGLVNRLEAEHPDKTFIWPCGICEYMKRNTLANTLEALIDPRPEQVVEMEPALAAAAKKSIDKMFELAQ</sequence>